<accession>A0A2C6KFN2</accession>
<organism evidence="2 3">
    <name type="scientific">Cystoisospora suis</name>
    <dbReference type="NCBI Taxonomy" id="483139"/>
    <lineage>
        <taxon>Eukaryota</taxon>
        <taxon>Sar</taxon>
        <taxon>Alveolata</taxon>
        <taxon>Apicomplexa</taxon>
        <taxon>Conoidasida</taxon>
        <taxon>Coccidia</taxon>
        <taxon>Eucoccidiorida</taxon>
        <taxon>Eimeriorina</taxon>
        <taxon>Sarcocystidae</taxon>
        <taxon>Cystoisospora</taxon>
    </lineage>
</organism>
<name>A0A2C6KFN2_9APIC</name>
<gene>
    <name evidence="2" type="ORF">CSUI_006860</name>
</gene>
<evidence type="ECO:0000313" key="2">
    <source>
        <dbReference type="EMBL" id="PHJ19310.1"/>
    </source>
</evidence>
<protein>
    <submittedName>
        <fullName evidence="2">Uncharacterized protein</fullName>
    </submittedName>
</protein>
<feature type="compositionally biased region" description="Basic and acidic residues" evidence="1">
    <location>
        <begin position="30"/>
        <end position="65"/>
    </location>
</feature>
<feature type="compositionally biased region" description="Low complexity" evidence="1">
    <location>
        <begin position="70"/>
        <end position="89"/>
    </location>
</feature>
<evidence type="ECO:0000313" key="3">
    <source>
        <dbReference type="Proteomes" id="UP000221165"/>
    </source>
</evidence>
<dbReference type="EMBL" id="MIGC01003520">
    <property type="protein sequence ID" value="PHJ19310.1"/>
    <property type="molecule type" value="Genomic_DNA"/>
</dbReference>
<evidence type="ECO:0000256" key="1">
    <source>
        <dbReference type="SAM" id="MobiDB-lite"/>
    </source>
</evidence>
<keyword evidence="3" id="KW-1185">Reference proteome</keyword>
<dbReference type="GeneID" id="94430222"/>
<feature type="compositionally biased region" description="Basic and acidic residues" evidence="1">
    <location>
        <begin position="1"/>
        <end position="18"/>
    </location>
</feature>
<dbReference type="Proteomes" id="UP000221165">
    <property type="component" value="Unassembled WGS sequence"/>
</dbReference>
<feature type="region of interest" description="Disordered" evidence="1">
    <location>
        <begin position="1"/>
        <end position="114"/>
    </location>
</feature>
<comment type="caution">
    <text evidence="2">The sequence shown here is derived from an EMBL/GenBank/DDBJ whole genome shotgun (WGS) entry which is preliminary data.</text>
</comment>
<dbReference type="VEuPathDB" id="ToxoDB:CSUI_006860"/>
<proteinExistence type="predicted"/>
<dbReference type="RefSeq" id="XP_067921012.1">
    <property type="nucleotide sequence ID" value="XM_068067011.1"/>
</dbReference>
<feature type="compositionally biased region" description="Basic residues" evidence="1">
    <location>
        <begin position="103"/>
        <end position="114"/>
    </location>
</feature>
<sequence length="114" mass="12377">MKNEREEVLLNENKRNGETRANSPPSLGHAKVDGRTSKEERDVKRIEVSSEREGKDTQEKADALHPTHALSSSSLGPSLSSSSSSSSGSARGGAFGERAREMKKTRKKKLPTLS</sequence>
<reference evidence="2 3" key="1">
    <citation type="journal article" date="2017" name="Int. J. Parasitol.">
        <title>The genome of the protozoan parasite Cystoisospora suis and a reverse vaccinology approach to identify vaccine candidates.</title>
        <authorList>
            <person name="Palmieri N."/>
            <person name="Shrestha A."/>
            <person name="Ruttkowski B."/>
            <person name="Beck T."/>
            <person name="Vogl C."/>
            <person name="Tomley F."/>
            <person name="Blake D.P."/>
            <person name="Joachim A."/>
        </authorList>
    </citation>
    <scope>NUCLEOTIDE SEQUENCE [LARGE SCALE GENOMIC DNA]</scope>
    <source>
        <strain evidence="2 3">Wien I</strain>
    </source>
</reference>
<dbReference type="AlphaFoldDB" id="A0A2C6KFN2"/>